<evidence type="ECO:0000256" key="4">
    <source>
        <dbReference type="ARBA" id="ARBA00022617"/>
    </source>
</evidence>
<dbReference type="Proteomes" id="UP001567538">
    <property type="component" value="Unassembled WGS sequence"/>
</dbReference>
<sequence>MAFLTSSMIIASIAWICILILTSNFVARKSSKLPPGPYGLPVIGNILHLGPKPHLSLAKLSHKYGPVMSLKLGSITTVVISSAEFAKAVLRTHDSSFSNRSIPSSSKALRHDEFSVAWQPVGKQWRKLRRICKEQMFSAPRLDSSEGLRREKLQKLRDYVAERCDRGTAVDVGDAAFTTALNLMSASLFSAEFARFDSESSQEMKELMWGVMKSIGSPNLADYFPVLKPADPQGILKAAEFYFGKMLAKLDEIIDEKLKSRGDNVICRDDIRHLLLDLFIAGTDTTSVTVEWAMTELMRNPEKMTKLRNEMRSFVSENGKHQVQESDIPSLPYLQAVVKETFRLHPPAPFLLPHKASSDVEINGYIVPEKAQILINVWASGRDSSIWKNPDEFLPERFLDENGGVDFKGRDFELIPFGAGRRICPGLPLADRMVHQMLVTFVGNYEWKLESMKPEEMDMNENFGLTLQKVVPLKAIPTKL</sequence>
<keyword evidence="8 13" id="KW-0560">Oxidoreductase</keyword>
<dbReference type="FunFam" id="1.10.630.10:FF:000163">
    <property type="entry name" value="Geraniol 8-hydroxylase"/>
    <property type="match status" value="1"/>
</dbReference>
<dbReference type="EC" id="1.14.14.1" evidence="15"/>
<evidence type="ECO:0000256" key="9">
    <source>
        <dbReference type="ARBA" id="ARBA00023004"/>
    </source>
</evidence>
<keyword evidence="11 14" id="KW-0472">Membrane</keyword>
<dbReference type="PANTHER" id="PTHR47950:SF4">
    <property type="entry name" value="GERANIOL 8-HYDROXYLASE-LIKE"/>
    <property type="match status" value="1"/>
</dbReference>
<gene>
    <name evidence="15" type="ORF">AAHA92_24219</name>
</gene>
<evidence type="ECO:0000256" key="2">
    <source>
        <dbReference type="ARBA" id="ARBA00004167"/>
    </source>
</evidence>
<evidence type="ECO:0000256" key="8">
    <source>
        <dbReference type="ARBA" id="ARBA00023002"/>
    </source>
</evidence>
<evidence type="ECO:0000256" key="6">
    <source>
        <dbReference type="ARBA" id="ARBA00022723"/>
    </source>
</evidence>
<evidence type="ECO:0000313" key="16">
    <source>
        <dbReference type="Proteomes" id="UP001567538"/>
    </source>
</evidence>
<dbReference type="GO" id="GO:0046872">
    <property type="term" value="F:metal ion binding"/>
    <property type="evidence" value="ECO:0007669"/>
    <property type="project" value="UniProtKB-KW"/>
</dbReference>
<evidence type="ECO:0000256" key="10">
    <source>
        <dbReference type="ARBA" id="ARBA00023033"/>
    </source>
</evidence>
<keyword evidence="6 12" id="KW-0479">Metal-binding</keyword>
<evidence type="ECO:0000256" key="13">
    <source>
        <dbReference type="RuleBase" id="RU000461"/>
    </source>
</evidence>
<dbReference type="InterPro" id="IPR002401">
    <property type="entry name" value="Cyt_P450_E_grp-I"/>
</dbReference>
<keyword evidence="7 14" id="KW-1133">Transmembrane helix</keyword>
<dbReference type="CDD" id="cd11073">
    <property type="entry name" value="CYP76-like"/>
    <property type="match status" value="1"/>
</dbReference>
<dbReference type="InterPro" id="IPR017972">
    <property type="entry name" value="Cyt_P450_CS"/>
</dbReference>
<keyword evidence="10 13" id="KW-0503">Monooxygenase</keyword>
<dbReference type="Pfam" id="PF00067">
    <property type="entry name" value="p450"/>
    <property type="match status" value="1"/>
</dbReference>
<dbReference type="AlphaFoldDB" id="A0ABD1G9U8"/>
<evidence type="ECO:0000256" key="12">
    <source>
        <dbReference type="PIRSR" id="PIRSR602401-1"/>
    </source>
</evidence>
<proteinExistence type="inferred from homology"/>
<dbReference type="EMBL" id="JBEAFC010000009">
    <property type="protein sequence ID" value="KAL1539778.1"/>
    <property type="molecule type" value="Genomic_DNA"/>
</dbReference>
<dbReference type="GO" id="GO:0016020">
    <property type="term" value="C:membrane"/>
    <property type="evidence" value="ECO:0007669"/>
    <property type="project" value="UniProtKB-SubCell"/>
</dbReference>
<evidence type="ECO:0000313" key="15">
    <source>
        <dbReference type="EMBL" id="KAL1539778.1"/>
    </source>
</evidence>
<comment type="cofactor">
    <cofactor evidence="1 12">
        <name>heme</name>
        <dbReference type="ChEBI" id="CHEBI:30413"/>
    </cofactor>
</comment>
<feature type="binding site" description="axial binding residue" evidence="12">
    <location>
        <position position="424"/>
    </location>
    <ligand>
        <name>heme</name>
        <dbReference type="ChEBI" id="CHEBI:30413"/>
    </ligand>
    <ligandPart>
        <name>Fe</name>
        <dbReference type="ChEBI" id="CHEBI:18248"/>
    </ligandPart>
</feature>
<dbReference type="SUPFAM" id="SSF48264">
    <property type="entry name" value="Cytochrome P450"/>
    <property type="match status" value="1"/>
</dbReference>
<evidence type="ECO:0000256" key="3">
    <source>
        <dbReference type="ARBA" id="ARBA00010617"/>
    </source>
</evidence>
<keyword evidence="9 12" id="KW-0408">Iron</keyword>
<dbReference type="Gene3D" id="1.10.630.10">
    <property type="entry name" value="Cytochrome P450"/>
    <property type="match status" value="1"/>
</dbReference>
<keyword evidence="16" id="KW-1185">Reference proteome</keyword>
<comment type="subcellular location">
    <subcellularLocation>
        <location evidence="2">Membrane</location>
        <topology evidence="2">Single-pass membrane protein</topology>
    </subcellularLocation>
</comment>
<keyword evidence="4 12" id="KW-0349">Heme</keyword>
<accession>A0ABD1G9U8</accession>
<evidence type="ECO:0000256" key="14">
    <source>
        <dbReference type="SAM" id="Phobius"/>
    </source>
</evidence>
<feature type="transmembrane region" description="Helical" evidence="14">
    <location>
        <begin position="6"/>
        <end position="27"/>
    </location>
</feature>
<dbReference type="GO" id="GO:0016712">
    <property type="term" value="F:oxidoreductase activity, acting on paired donors, with incorporation or reduction of molecular oxygen, reduced flavin or flavoprotein as one donor, and incorporation of one atom of oxygen"/>
    <property type="evidence" value="ECO:0007669"/>
    <property type="project" value="UniProtKB-EC"/>
</dbReference>
<evidence type="ECO:0000256" key="11">
    <source>
        <dbReference type="ARBA" id="ARBA00023136"/>
    </source>
</evidence>
<protein>
    <submittedName>
        <fullName evidence="15">Unspecific monooxygenase</fullName>
        <ecNumber evidence="15">1.14.14.1</ecNumber>
    </submittedName>
</protein>
<dbReference type="InterPro" id="IPR036396">
    <property type="entry name" value="Cyt_P450_sf"/>
</dbReference>
<dbReference type="PRINTS" id="PR00463">
    <property type="entry name" value="EP450I"/>
</dbReference>
<dbReference type="PRINTS" id="PR00385">
    <property type="entry name" value="P450"/>
</dbReference>
<comment type="caution">
    <text evidence="15">The sequence shown here is derived from an EMBL/GenBank/DDBJ whole genome shotgun (WGS) entry which is preliminary data.</text>
</comment>
<name>A0ABD1G9U8_SALDI</name>
<evidence type="ECO:0000256" key="5">
    <source>
        <dbReference type="ARBA" id="ARBA00022692"/>
    </source>
</evidence>
<dbReference type="GO" id="GO:0016114">
    <property type="term" value="P:terpenoid biosynthetic process"/>
    <property type="evidence" value="ECO:0007669"/>
    <property type="project" value="UniProtKB-ARBA"/>
</dbReference>
<dbReference type="PANTHER" id="PTHR47950">
    <property type="entry name" value="CYTOCHROME P450, FAMILY 76, SUBFAMILY C, POLYPEPTIDE 5-RELATED"/>
    <property type="match status" value="1"/>
</dbReference>
<dbReference type="InterPro" id="IPR001128">
    <property type="entry name" value="Cyt_P450"/>
</dbReference>
<keyword evidence="5 14" id="KW-0812">Transmembrane</keyword>
<evidence type="ECO:0000256" key="7">
    <source>
        <dbReference type="ARBA" id="ARBA00022989"/>
    </source>
</evidence>
<evidence type="ECO:0000256" key="1">
    <source>
        <dbReference type="ARBA" id="ARBA00001971"/>
    </source>
</evidence>
<comment type="similarity">
    <text evidence="3 13">Belongs to the cytochrome P450 family.</text>
</comment>
<organism evidence="15 16">
    <name type="scientific">Salvia divinorum</name>
    <name type="common">Maria pastora</name>
    <name type="synonym">Diviner's sage</name>
    <dbReference type="NCBI Taxonomy" id="28513"/>
    <lineage>
        <taxon>Eukaryota</taxon>
        <taxon>Viridiplantae</taxon>
        <taxon>Streptophyta</taxon>
        <taxon>Embryophyta</taxon>
        <taxon>Tracheophyta</taxon>
        <taxon>Spermatophyta</taxon>
        <taxon>Magnoliopsida</taxon>
        <taxon>eudicotyledons</taxon>
        <taxon>Gunneridae</taxon>
        <taxon>Pentapetalae</taxon>
        <taxon>asterids</taxon>
        <taxon>lamiids</taxon>
        <taxon>Lamiales</taxon>
        <taxon>Lamiaceae</taxon>
        <taxon>Nepetoideae</taxon>
        <taxon>Mentheae</taxon>
        <taxon>Salviinae</taxon>
        <taxon>Salvia</taxon>
        <taxon>Salvia subgen. Calosphace</taxon>
    </lineage>
</organism>
<dbReference type="PROSITE" id="PS00086">
    <property type="entry name" value="CYTOCHROME_P450"/>
    <property type="match status" value="1"/>
</dbReference>
<reference evidence="15 16" key="1">
    <citation type="submission" date="2024-06" db="EMBL/GenBank/DDBJ databases">
        <title>A chromosome level genome sequence of Diviner's sage (Salvia divinorum).</title>
        <authorList>
            <person name="Ford S.A."/>
            <person name="Ro D.-K."/>
            <person name="Ness R.W."/>
            <person name="Phillips M.A."/>
        </authorList>
    </citation>
    <scope>NUCLEOTIDE SEQUENCE [LARGE SCALE GENOMIC DNA]</scope>
    <source>
        <strain evidence="15">SAF-2024a</strain>
        <tissue evidence="15">Leaf</tissue>
    </source>
</reference>